<dbReference type="eggNOG" id="COG2913">
    <property type="taxonomic scope" value="Bacteria"/>
</dbReference>
<sequence>MPRIEVLRSTLGTTMRLTIASLTATVALTATILSGCSTTSSHPTNQGTSANVVFPDKASAWPEQGTFPNLDSLRLLQPGMTKDQHYALIGRPHFNEGMADVREWDYLFNFRTGKPAPNDVVQCQMKVLFDTAMASRSYYWAPESCAAFLRYPETPAAMPAIVQTTATTTTTLGADALFTFNGSTAAELVPNGHARIDALGQQLAGMKMLKHVDVYAYTDRLGTDAYNKRLSQQRADTVKSLLVAQGVDSRLVTAQGMGKADPLSHCGAMPRPKLITCLAPDRRVEIRTAGVK</sequence>
<dbReference type="Pfam" id="PF00691">
    <property type="entry name" value="OmpA"/>
    <property type="match status" value="1"/>
</dbReference>
<dbReference type="Gene3D" id="3.30.1330.60">
    <property type="entry name" value="OmpA-like domain"/>
    <property type="match status" value="1"/>
</dbReference>
<dbReference type="InterPro" id="IPR050330">
    <property type="entry name" value="Bact_OuterMem_StrucFunc"/>
</dbReference>
<organism evidence="7">
    <name type="scientific">Cupriavidus pinatubonensis (strain JMP 134 / LMG 1197)</name>
    <name type="common">Cupriavidus necator (strain JMP 134)</name>
    <dbReference type="NCBI Taxonomy" id="264198"/>
    <lineage>
        <taxon>Bacteria</taxon>
        <taxon>Pseudomonadati</taxon>
        <taxon>Pseudomonadota</taxon>
        <taxon>Betaproteobacteria</taxon>
        <taxon>Burkholderiales</taxon>
        <taxon>Burkholderiaceae</taxon>
        <taxon>Cupriavidus</taxon>
    </lineage>
</organism>
<keyword evidence="3 5" id="KW-0472">Membrane</keyword>
<name>Q46NU4_CUPPJ</name>
<proteinExistence type="predicted"/>
<dbReference type="PANTHER" id="PTHR30329">
    <property type="entry name" value="STATOR ELEMENT OF FLAGELLAR MOTOR COMPLEX"/>
    <property type="match status" value="1"/>
</dbReference>
<gene>
    <name evidence="7" type="ordered locus">Reut_B5847</name>
</gene>
<dbReference type="PANTHER" id="PTHR30329:SF21">
    <property type="entry name" value="LIPOPROTEIN YIAD-RELATED"/>
    <property type="match status" value="1"/>
</dbReference>
<evidence type="ECO:0000256" key="3">
    <source>
        <dbReference type="ARBA" id="ARBA00023136"/>
    </source>
</evidence>
<feature type="domain" description="OmpA-like" evidence="6">
    <location>
        <begin position="165"/>
        <end position="292"/>
    </location>
</feature>
<keyword evidence="4" id="KW-0998">Cell outer membrane</keyword>
<evidence type="ECO:0000313" key="7">
    <source>
        <dbReference type="EMBL" id="AAZ65190.1"/>
    </source>
</evidence>
<dbReference type="GO" id="GO:0009279">
    <property type="term" value="C:cell outer membrane"/>
    <property type="evidence" value="ECO:0007669"/>
    <property type="project" value="UniProtKB-SubCell"/>
</dbReference>
<dbReference type="STRING" id="264198.Reut_B5847"/>
<evidence type="ECO:0000256" key="5">
    <source>
        <dbReference type="PROSITE-ProRule" id="PRU00473"/>
    </source>
</evidence>
<dbReference type="HOGENOM" id="CLU_016890_11_0_4"/>
<dbReference type="Gene3D" id="3.30.1450.10">
    <property type="match status" value="1"/>
</dbReference>
<dbReference type="InterPro" id="IPR036737">
    <property type="entry name" value="OmpA-like_sf"/>
</dbReference>
<dbReference type="Pfam" id="PF04355">
    <property type="entry name" value="BamE"/>
    <property type="match status" value="1"/>
</dbReference>
<keyword evidence="2" id="KW-0732">Signal</keyword>
<dbReference type="InterPro" id="IPR037873">
    <property type="entry name" value="BamE-like"/>
</dbReference>
<accession>Q46NU4</accession>
<reference evidence="7" key="1">
    <citation type="submission" date="2005-08" db="EMBL/GenBank/DDBJ databases">
        <title>Complete sequence of chromosome 2 of Ralstonia eutropha JMP134.</title>
        <authorList>
            <person name="Copeland A."/>
            <person name="Lucas S."/>
            <person name="Lapidus A."/>
            <person name="Barry K."/>
            <person name="Detter J.C."/>
            <person name="Glavina T."/>
            <person name="Hammon N."/>
            <person name="Israni S."/>
            <person name="Pitluck S."/>
            <person name="Goltsman E."/>
            <person name="Martinez M."/>
            <person name="Schmutz J."/>
            <person name="Larimer F."/>
            <person name="Land M."/>
            <person name="Lykidis A."/>
            <person name="Richardson P."/>
        </authorList>
    </citation>
    <scope>NUCLEOTIDE SEQUENCE [LARGE SCALE GENOMIC DNA]</scope>
    <source>
        <strain evidence="7">JMP134</strain>
    </source>
</reference>
<dbReference type="eggNOG" id="COG2885">
    <property type="taxonomic scope" value="Bacteria"/>
</dbReference>
<dbReference type="PRINTS" id="PR01021">
    <property type="entry name" value="OMPADOMAIN"/>
</dbReference>
<dbReference type="InterPro" id="IPR006664">
    <property type="entry name" value="OMP_bac"/>
</dbReference>
<comment type="subcellular location">
    <subcellularLocation>
        <location evidence="1">Cell outer membrane</location>
    </subcellularLocation>
</comment>
<dbReference type="InterPro" id="IPR006665">
    <property type="entry name" value="OmpA-like"/>
</dbReference>
<evidence type="ECO:0000259" key="6">
    <source>
        <dbReference type="PROSITE" id="PS51123"/>
    </source>
</evidence>
<evidence type="ECO:0000256" key="1">
    <source>
        <dbReference type="ARBA" id="ARBA00004442"/>
    </source>
</evidence>
<dbReference type="AlphaFoldDB" id="Q46NU4"/>
<dbReference type="CDD" id="cd07185">
    <property type="entry name" value="OmpA_C-like"/>
    <property type="match status" value="1"/>
</dbReference>
<evidence type="ECO:0000256" key="2">
    <source>
        <dbReference type="ARBA" id="ARBA00022729"/>
    </source>
</evidence>
<evidence type="ECO:0000256" key="4">
    <source>
        <dbReference type="ARBA" id="ARBA00023237"/>
    </source>
</evidence>
<dbReference type="KEGG" id="reu:Reut_B5847"/>
<dbReference type="PROSITE" id="PS51123">
    <property type="entry name" value="OMPA_2"/>
    <property type="match status" value="1"/>
</dbReference>
<dbReference type="InterPro" id="IPR007450">
    <property type="entry name" value="BamE_dom"/>
</dbReference>
<protein>
    <submittedName>
        <fullName evidence="7">OmpA/MotB:SmpA/OmlA</fullName>
    </submittedName>
</protein>
<dbReference type="SUPFAM" id="SSF103088">
    <property type="entry name" value="OmpA-like"/>
    <property type="match status" value="1"/>
</dbReference>
<dbReference type="EMBL" id="CP000091">
    <property type="protein sequence ID" value="AAZ65190.1"/>
    <property type="molecule type" value="Genomic_DNA"/>
</dbReference>